<accession>A0A8G2BNM3</accession>
<protein>
    <submittedName>
        <fullName evidence="8">Cytochrome c553</fullName>
    </submittedName>
</protein>
<dbReference type="GO" id="GO:0046872">
    <property type="term" value="F:metal ion binding"/>
    <property type="evidence" value="ECO:0007669"/>
    <property type="project" value="UniProtKB-KW"/>
</dbReference>
<dbReference type="SUPFAM" id="SSF46626">
    <property type="entry name" value="Cytochrome c"/>
    <property type="match status" value="3"/>
</dbReference>
<gene>
    <name evidence="8" type="ORF">SAMN05660686_04141</name>
</gene>
<keyword evidence="2 6" id="KW-0349">Heme</keyword>
<evidence type="ECO:0000256" key="4">
    <source>
        <dbReference type="ARBA" id="ARBA00022982"/>
    </source>
</evidence>
<dbReference type="Pfam" id="PF00034">
    <property type="entry name" value="Cytochrom_C"/>
    <property type="match status" value="1"/>
</dbReference>
<evidence type="ECO:0000256" key="6">
    <source>
        <dbReference type="PROSITE-ProRule" id="PRU00433"/>
    </source>
</evidence>
<keyword evidence="5 6" id="KW-0408">Iron</keyword>
<dbReference type="InterPro" id="IPR009056">
    <property type="entry name" value="Cyt_c-like_dom"/>
</dbReference>
<dbReference type="InterPro" id="IPR036909">
    <property type="entry name" value="Cyt_c-like_dom_sf"/>
</dbReference>
<dbReference type="OrthoDB" id="9808603at2"/>
<sequence>MTRFLLHTGILIAVAAVAAGLVVFLGLFNVSARGGHLPSVSWVLHTTFRNAVELRAPPAETVPDLSDPDLVALGARHYDAACHMCHAGPGEARTATALSMVPAPPPIRDAVSDWEPRHLFWIVKHGVKMSGMPAWPTRSRDDDVWPVVAFLTRVAGMSLAEYEALVAPPDMPDETAGADAASCASCHGADGRGRGNAQVPRLDGLGEAYIAATLAAYRSGARQSGIMRHAASTLDATDDARLAGFYAARRPSPAPTSEPDGDRERIVLGRSLAMGSPARRDVPACNACHGPWPDRRSALFPSLSGQPKPYLLRQLELWRDGERGGTARAHLMHQAARDLDDGELRALAAFYASLDPGTDP</sequence>
<proteinExistence type="predicted"/>
<evidence type="ECO:0000256" key="1">
    <source>
        <dbReference type="ARBA" id="ARBA00022448"/>
    </source>
</evidence>
<dbReference type="PROSITE" id="PS51007">
    <property type="entry name" value="CYTC"/>
    <property type="match status" value="3"/>
</dbReference>
<evidence type="ECO:0000259" key="7">
    <source>
        <dbReference type="PROSITE" id="PS51007"/>
    </source>
</evidence>
<dbReference type="Pfam" id="PF13442">
    <property type="entry name" value="Cytochrome_CBB3"/>
    <property type="match status" value="1"/>
</dbReference>
<evidence type="ECO:0000256" key="5">
    <source>
        <dbReference type="ARBA" id="ARBA00023004"/>
    </source>
</evidence>
<keyword evidence="3 6" id="KW-0479">Metal-binding</keyword>
<dbReference type="InterPro" id="IPR050597">
    <property type="entry name" value="Cytochrome_c_Oxidase_Subunit"/>
</dbReference>
<keyword evidence="9" id="KW-1185">Reference proteome</keyword>
<dbReference type="AlphaFoldDB" id="A0A8G2BNM3"/>
<dbReference type="GO" id="GO:0009055">
    <property type="term" value="F:electron transfer activity"/>
    <property type="evidence" value="ECO:0007669"/>
    <property type="project" value="InterPro"/>
</dbReference>
<keyword evidence="1" id="KW-0813">Transport</keyword>
<organism evidence="8 9">
    <name type="scientific">Thalassobaculum litoreum DSM 18839</name>
    <dbReference type="NCBI Taxonomy" id="1123362"/>
    <lineage>
        <taxon>Bacteria</taxon>
        <taxon>Pseudomonadati</taxon>
        <taxon>Pseudomonadota</taxon>
        <taxon>Alphaproteobacteria</taxon>
        <taxon>Rhodospirillales</taxon>
        <taxon>Thalassobaculaceae</taxon>
        <taxon>Thalassobaculum</taxon>
    </lineage>
</organism>
<dbReference type="GO" id="GO:0020037">
    <property type="term" value="F:heme binding"/>
    <property type="evidence" value="ECO:0007669"/>
    <property type="project" value="InterPro"/>
</dbReference>
<comment type="caution">
    <text evidence="8">The sequence shown here is derived from an EMBL/GenBank/DDBJ whole genome shotgun (WGS) entry which is preliminary data.</text>
</comment>
<dbReference type="RefSeq" id="WP_093153422.1">
    <property type="nucleotide sequence ID" value="NZ_FNBW01000015.1"/>
</dbReference>
<dbReference type="Gene3D" id="1.10.760.10">
    <property type="entry name" value="Cytochrome c-like domain"/>
    <property type="match status" value="3"/>
</dbReference>
<feature type="domain" description="Cytochrome c" evidence="7">
    <location>
        <begin position="270"/>
        <end position="355"/>
    </location>
</feature>
<keyword evidence="4" id="KW-0249">Electron transport</keyword>
<dbReference type="PANTHER" id="PTHR33751:SF9">
    <property type="entry name" value="CYTOCHROME C4"/>
    <property type="match status" value="1"/>
</dbReference>
<evidence type="ECO:0000256" key="2">
    <source>
        <dbReference type="ARBA" id="ARBA00022617"/>
    </source>
</evidence>
<evidence type="ECO:0000313" key="8">
    <source>
        <dbReference type="EMBL" id="SDG35775.1"/>
    </source>
</evidence>
<dbReference type="EMBL" id="FNBW01000015">
    <property type="protein sequence ID" value="SDG35775.1"/>
    <property type="molecule type" value="Genomic_DNA"/>
</dbReference>
<feature type="domain" description="Cytochrome c" evidence="7">
    <location>
        <begin position="157"/>
        <end position="250"/>
    </location>
</feature>
<dbReference type="PANTHER" id="PTHR33751">
    <property type="entry name" value="CBB3-TYPE CYTOCHROME C OXIDASE SUBUNIT FIXP"/>
    <property type="match status" value="1"/>
</dbReference>
<evidence type="ECO:0000256" key="3">
    <source>
        <dbReference type="ARBA" id="ARBA00022723"/>
    </source>
</evidence>
<dbReference type="Proteomes" id="UP000198615">
    <property type="component" value="Unassembled WGS sequence"/>
</dbReference>
<reference evidence="8 9" key="1">
    <citation type="submission" date="2016-10" db="EMBL/GenBank/DDBJ databases">
        <authorList>
            <person name="Varghese N."/>
            <person name="Submissions S."/>
        </authorList>
    </citation>
    <scope>NUCLEOTIDE SEQUENCE [LARGE SCALE GENOMIC DNA]</scope>
    <source>
        <strain evidence="8 9">DSM 18839</strain>
    </source>
</reference>
<name>A0A8G2BNM3_9PROT</name>
<feature type="domain" description="Cytochrome c" evidence="7">
    <location>
        <begin position="69"/>
        <end position="155"/>
    </location>
</feature>
<evidence type="ECO:0000313" key="9">
    <source>
        <dbReference type="Proteomes" id="UP000198615"/>
    </source>
</evidence>